<dbReference type="OrthoDB" id="147476at2157"/>
<keyword evidence="3" id="KW-1185">Reference proteome</keyword>
<dbReference type="InParanoid" id="A0A554NFS1"/>
<protein>
    <recommendedName>
        <fullName evidence="1">DUF5615 domain-containing protein</fullName>
    </recommendedName>
</protein>
<accession>A0A554NFS1</accession>
<name>A0A554NFS1_9EURY</name>
<proteinExistence type="predicted"/>
<feature type="domain" description="DUF5615" evidence="1">
    <location>
        <begin position="1"/>
        <end position="82"/>
    </location>
</feature>
<dbReference type="RefSeq" id="WP_144260734.1">
    <property type="nucleotide sequence ID" value="NZ_QMDX01000001.1"/>
</dbReference>
<evidence type="ECO:0000313" key="2">
    <source>
        <dbReference type="EMBL" id="TSD16231.1"/>
    </source>
</evidence>
<dbReference type="Proteomes" id="UP000319894">
    <property type="component" value="Unassembled WGS sequence"/>
</dbReference>
<dbReference type="Pfam" id="PF18480">
    <property type="entry name" value="DUF5615"/>
    <property type="match status" value="1"/>
</dbReference>
<reference evidence="2 3" key="1">
    <citation type="submission" date="2018-06" db="EMBL/GenBank/DDBJ databases">
        <title>Natronomonas sp. F16-60 a new haloarchaeon isolated from a solar saltern of Isla Cristina, Huelva, Spain.</title>
        <authorList>
            <person name="Duran-Viseras A."/>
            <person name="Sanchez-Porro C."/>
            <person name="Ventosa A."/>
        </authorList>
    </citation>
    <scope>NUCLEOTIDE SEQUENCE [LARGE SCALE GENOMIC DNA]</scope>
    <source>
        <strain evidence="2 3">F16-60</strain>
    </source>
</reference>
<dbReference type="EMBL" id="QMDX01000001">
    <property type="protein sequence ID" value="TSD16231.1"/>
    <property type="molecule type" value="Genomic_DNA"/>
</dbReference>
<evidence type="ECO:0000313" key="3">
    <source>
        <dbReference type="Proteomes" id="UP000319894"/>
    </source>
</evidence>
<gene>
    <name evidence="2" type="ORF">DP107_03495</name>
</gene>
<organism evidence="2 3">
    <name type="scientific">Haloglomus irregulare</name>
    <dbReference type="NCBI Taxonomy" id="2234134"/>
    <lineage>
        <taxon>Archaea</taxon>
        <taxon>Methanobacteriati</taxon>
        <taxon>Methanobacteriota</taxon>
        <taxon>Stenosarchaea group</taxon>
        <taxon>Halobacteria</taxon>
        <taxon>Halobacteriales</taxon>
        <taxon>Natronomonadaceae</taxon>
        <taxon>Haloglomus</taxon>
    </lineage>
</organism>
<evidence type="ECO:0000259" key="1">
    <source>
        <dbReference type="Pfam" id="PF18480"/>
    </source>
</evidence>
<dbReference type="InterPro" id="IPR041049">
    <property type="entry name" value="DUF5615"/>
</dbReference>
<dbReference type="AlphaFoldDB" id="A0A554NFS1"/>
<sequence length="106" mass="11469">MRLLADVHVKSAYLSALRADGHKMTRVVDTLEPTASDSDIVDHARELDAIVLTNDAKDFTRFEGHPGIVIVPQTGTSAGEVAAAVSRIERLVPDLTGQVLYATDWV</sequence>
<comment type="caution">
    <text evidence="2">The sequence shown here is derived from an EMBL/GenBank/DDBJ whole genome shotgun (WGS) entry which is preliminary data.</text>
</comment>